<keyword evidence="1" id="KW-0812">Transmembrane</keyword>
<feature type="transmembrane region" description="Helical" evidence="1">
    <location>
        <begin position="30"/>
        <end position="50"/>
    </location>
</feature>
<evidence type="ECO:0000313" key="2">
    <source>
        <dbReference type="EMBL" id="QWG15386.1"/>
    </source>
</evidence>
<feature type="transmembrane region" description="Helical" evidence="1">
    <location>
        <begin position="104"/>
        <end position="122"/>
    </location>
</feature>
<sequence>MKILGYIYRIVSNFAFLALVYYSLNHVEKYQHRAIIAILVLVYASMRAISALRSFHFFQKIERLELVARRLAELAAEGPAAASARKQIVVEVGALRRDGEAKSYIDLFFLAMVMLLCVAKIVTD</sequence>
<reference evidence="2" key="1">
    <citation type="submission" date="2021-06" db="EMBL/GenBank/DDBJ databases">
        <title>Bradyrhizobium sp. S2-20-1 Genome sequencing.</title>
        <authorList>
            <person name="Jin L."/>
        </authorList>
    </citation>
    <scope>NUCLEOTIDE SEQUENCE</scope>
    <source>
        <strain evidence="2">S2-20-1</strain>
    </source>
</reference>
<protein>
    <submittedName>
        <fullName evidence="2">Uncharacterized protein</fullName>
    </submittedName>
</protein>
<gene>
    <name evidence="2" type="ORF">KMZ29_12405</name>
</gene>
<name>A0A975NIX7_9BRAD</name>
<dbReference type="AlphaFoldDB" id="A0A975NIX7"/>
<dbReference type="RefSeq" id="WP_215623905.1">
    <property type="nucleotide sequence ID" value="NZ_CP076134.1"/>
</dbReference>
<keyword evidence="1" id="KW-0472">Membrane</keyword>
<feature type="transmembrane region" description="Helical" evidence="1">
    <location>
        <begin position="7"/>
        <end position="24"/>
    </location>
</feature>
<proteinExistence type="predicted"/>
<accession>A0A975NIX7</accession>
<keyword evidence="1" id="KW-1133">Transmembrane helix</keyword>
<dbReference type="Proteomes" id="UP000680839">
    <property type="component" value="Chromosome"/>
</dbReference>
<evidence type="ECO:0000313" key="3">
    <source>
        <dbReference type="Proteomes" id="UP000680839"/>
    </source>
</evidence>
<organism evidence="2 3">
    <name type="scientific">Bradyrhizobium sediminis</name>
    <dbReference type="NCBI Taxonomy" id="2840469"/>
    <lineage>
        <taxon>Bacteria</taxon>
        <taxon>Pseudomonadati</taxon>
        <taxon>Pseudomonadota</taxon>
        <taxon>Alphaproteobacteria</taxon>
        <taxon>Hyphomicrobiales</taxon>
        <taxon>Nitrobacteraceae</taxon>
        <taxon>Bradyrhizobium</taxon>
    </lineage>
</organism>
<dbReference type="EMBL" id="CP076134">
    <property type="protein sequence ID" value="QWG15386.1"/>
    <property type="molecule type" value="Genomic_DNA"/>
</dbReference>
<evidence type="ECO:0000256" key="1">
    <source>
        <dbReference type="SAM" id="Phobius"/>
    </source>
</evidence>